<dbReference type="SUPFAM" id="SSF103481">
    <property type="entry name" value="Multidrug resistance efflux transporter EmrE"/>
    <property type="match status" value="2"/>
</dbReference>
<organism evidence="9 10">
    <name type="scientific">Planococcus shixiaomingii</name>
    <dbReference type="NCBI Taxonomy" id="3058393"/>
    <lineage>
        <taxon>Bacteria</taxon>
        <taxon>Bacillati</taxon>
        <taxon>Bacillota</taxon>
        <taxon>Bacilli</taxon>
        <taxon>Bacillales</taxon>
        <taxon>Caryophanaceae</taxon>
        <taxon>Planococcus</taxon>
    </lineage>
</organism>
<keyword evidence="4 7" id="KW-0812">Transmembrane</keyword>
<keyword evidence="6 7" id="KW-0472">Membrane</keyword>
<sequence>MKHLRLYIILVVVMFIWGMNLPALKYLTVQMGPVTMTSLRILLASITVFIVLFFSGLVRKPKKKEWIYIVGGSLLNVALHHYFISIGLSLTSGTNAGLILGTGPIMTAIFSLLLLHIAPSKWQWLGFLMGVFGVAATILAGSNGLSDISRGDLYILLAIISQVLSFVVITKAAKTLDPRLLTAYMLLLGSIELFVMGSIQEPGQWRMFGEMDAAFWLLILGSGIVATGLGHMTYNYSIGEVGPPKAAIFMNLNTLFALLGSVLFLGESINHNHLVGLLLIVGGVLFGSGVVEDWWTRRIETTAEQRKEEKVSRAKS</sequence>
<feature type="transmembrane region" description="Helical" evidence="7">
    <location>
        <begin position="214"/>
        <end position="234"/>
    </location>
</feature>
<dbReference type="InterPro" id="IPR000620">
    <property type="entry name" value="EamA_dom"/>
</dbReference>
<evidence type="ECO:0000256" key="1">
    <source>
        <dbReference type="ARBA" id="ARBA00004651"/>
    </source>
</evidence>
<dbReference type="PANTHER" id="PTHR32322">
    <property type="entry name" value="INNER MEMBRANE TRANSPORTER"/>
    <property type="match status" value="1"/>
</dbReference>
<dbReference type="InterPro" id="IPR050638">
    <property type="entry name" value="AA-Vitamin_Transporters"/>
</dbReference>
<evidence type="ECO:0000256" key="5">
    <source>
        <dbReference type="ARBA" id="ARBA00022989"/>
    </source>
</evidence>
<evidence type="ECO:0000259" key="8">
    <source>
        <dbReference type="Pfam" id="PF00892"/>
    </source>
</evidence>
<evidence type="ECO:0000256" key="4">
    <source>
        <dbReference type="ARBA" id="ARBA00022692"/>
    </source>
</evidence>
<evidence type="ECO:0000313" key="10">
    <source>
        <dbReference type="Proteomes" id="UP001172055"/>
    </source>
</evidence>
<gene>
    <name evidence="9" type="ORF">QWY14_11175</name>
</gene>
<keyword evidence="10" id="KW-1185">Reference proteome</keyword>
<accession>A0ABT8N3B4</accession>
<evidence type="ECO:0000313" key="9">
    <source>
        <dbReference type="EMBL" id="MDN7242365.1"/>
    </source>
</evidence>
<comment type="subcellular location">
    <subcellularLocation>
        <location evidence="1">Cell membrane</location>
        <topology evidence="1">Multi-pass membrane protein</topology>
    </subcellularLocation>
</comment>
<evidence type="ECO:0000256" key="7">
    <source>
        <dbReference type="SAM" id="Phobius"/>
    </source>
</evidence>
<feature type="domain" description="EamA" evidence="8">
    <location>
        <begin position="7"/>
        <end position="137"/>
    </location>
</feature>
<proteinExistence type="inferred from homology"/>
<protein>
    <submittedName>
        <fullName evidence="9">DMT family transporter</fullName>
    </submittedName>
</protein>
<feature type="transmembrane region" description="Helical" evidence="7">
    <location>
        <begin position="65"/>
        <end position="84"/>
    </location>
</feature>
<comment type="caution">
    <text evidence="9">The sequence shown here is derived from an EMBL/GenBank/DDBJ whole genome shotgun (WGS) entry which is preliminary data.</text>
</comment>
<keyword evidence="5 7" id="KW-1133">Transmembrane helix</keyword>
<dbReference type="EMBL" id="JAUJWV010000001">
    <property type="protein sequence ID" value="MDN7242365.1"/>
    <property type="molecule type" value="Genomic_DNA"/>
</dbReference>
<evidence type="ECO:0000256" key="2">
    <source>
        <dbReference type="ARBA" id="ARBA00007362"/>
    </source>
</evidence>
<feature type="transmembrane region" description="Helical" evidence="7">
    <location>
        <begin position="122"/>
        <end position="141"/>
    </location>
</feature>
<reference evidence="9 10" key="1">
    <citation type="submission" date="2023-06" db="EMBL/GenBank/DDBJ databases">
        <title>Novel species in genus Planococcus.</title>
        <authorList>
            <person name="Ning S."/>
        </authorList>
    </citation>
    <scope>NUCLEOTIDE SEQUENCE [LARGE SCALE GENOMIC DNA]</scope>
    <source>
        <strain evidence="9 10">N028</strain>
    </source>
</reference>
<feature type="transmembrane region" description="Helical" evidence="7">
    <location>
        <begin position="96"/>
        <end position="115"/>
    </location>
</feature>
<evidence type="ECO:0000256" key="3">
    <source>
        <dbReference type="ARBA" id="ARBA00022475"/>
    </source>
</evidence>
<feature type="transmembrane region" description="Helical" evidence="7">
    <location>
        <begin position="246"/>
        <end position="266"/>
    </location>
</feature>
<feature type="transmembrane region" description="Helical" evidence="7">
    <location>
        <begin position="272"/>
        <end position="291"/>
    </location>
</feature>
<dbReference type="InterPro" id="IPR037185">
    <property type="entry name" value="EmrE-like"/>
</dbReference>
<feature type="transmembrane region" description="Helical" evidence="7">
    <location>
        <begin position="39"/>
        <end position="58"/>
    </location>
</feature>
<comment type="similarity">
    <text evidence="2">Belongs to the EamA transporter family.</text>
</comment>
<dbReference type="Proteomes" id="UP001172055">
    <property type="component" value="Unassembled WGS sequence"/>
</dbReference>
<feature type="transmembrane region" description="Helical" evidence="7">
    <location>
        <begin position="153"/>
        <end position="173"/>
    </location>
</feature>
<feature type="transmembrane region" description="Helical" evidence="7">
    <location>
        <begin position="7"/>
        <end position="27"/>
    </location>
</feature>
<evidence type="ECO:0000256" key="6">
    <source>
        <dbReference type="ARBA" id="ARBA00023136"/>
    </source>
</evidence>
<feature type="domain" description="EamA" evidence="8">
    <location>
        <begin position="150"/>
        <end position="286"/>
    </location>
</feature>
<name>A0ABT8N3B4_9BACL</name>
<dbReference type="PANTHER" id="PTHR32322:SF18">
    <property type="entry name" value="S-ADENOSYLMETHIONINE_S-ADENOSYLHOMOCYSTEINE TRANSPORTER"/>
    <property type="match status" value="1"/>
</dbReference>
<keyword evidence="3" id="KW-1003">Cell membrane</keyword>
<feature type="transmembrane region" description="Helical" evidence="7">
    <location>
        <begin position="180"/>
        <end position="199"/>
    </location>
</feature>
<dbReference type="RefSeq" id="WP_300986392.1">
    <property type="nucleotide sequence ID" value="NZ_CP129236.1"/>
</dbReference>
<dbReference type="Pfam" id="PF00892">
    <property type="entry name" value="EamA"/>
    <property type="match status" value="2"/>
</dbReference>